<dbReference type="EMBL" id="CAUYUJ010017453">
    <property type="protein sequence ID" value="CAK0874938.1"/>
    <property type="molecule type" value="Genomic_DNA"/>
</dbReference>
<sequence>MASRQGGPTRARQCGRPLPRAAGTQGQDAQGGRFPAAQQPGALPSRRTAGRAAGLRAPGGSPGAAEAGLEVTGRAGGLAAAA</sequence>
<evidence type="ECO:0000313" key="3">
    <source>
        <dbReference type="Proteomes" id="UP001189429"/>
    </source>
</evidence>
<feature type="non-terminal residue" evidence="2">
    <location>
        <position position="82"/>
    </location>
</feature>
<accession>A0ABN9VRN0</accession>
<keyword evidence="3" id="KW-1185">Reference proteome</keyword>
<gene>
    <name evidence="2" type="ORF">PCOR1329_LOCUS59705</name>
</gene>
<organism evidence="2 3">
    <name type="scientific">Prorocentrum cordatum</name>
    <dbReference type="NCBI Taxonomy" id="2364126"/>
    <lineage>
        <taxon>Eukaryota</taxon>
        <taxon>Sar</taxon>
        <taxon>Alveolata</taxon>
        <taxon>Dinophyceae</taxon>
        <taxon>Prorocentrales</taxon>
        <taxon>Prorocentraceae</taxon>
        <taxon>Prorocentrum</taxon>
    </lineage>
</organism>
<proteinExistence type="predicted"/>
<name>A0ABN9VRN0_9DINO</name>
<feature type="region of interest" description="Disordered" evidence="1">
    <location>
        <begin position="1"/>
        <end position="70"/>
    </location>
</feature>
<protein>
    <submittedName>
        <fullName evidence="2">Uncharacterized protein</fullName>
    </submittedName>
</protein>
<dbReference type="Proteomes" id="UP001189429">
    <property type="component" value="Unassembled WGS sequence"/>
</dbReference>
<comment type="caution">
    <text evidence="2">The sequence shown here is derived from an EMBL/GenBank/DDBJ whole genome shotgun (WGS) entry which is preliminary data.</text>
</comment>
<feature type="compositionally biased region" description="Low complexity" evidence="1">
    <location>
        <begin position="45"/>
        <end position="68"/>
    </location>
</feature>
<feature type="compositionally biased region" description="Low complexity" evidence="1">
    <location>
        <begin position="21"/>
        <end position="32"/>
    </location>
</feature>
<evidence type="ECO:0000313" key="2">
    <source>
        <dbReference type="EMBL" id="CAK0874938.1"/>
    </source>
</evidence>
<evidence type="ECO:0000256" key="1">
    <source>
        <dbReference type="SAM" id="MobiDB-lite"/>
    </source>
</evidence>
<reference evidence="2" key="1">
    <citation type="submission" date="2023-10" db="EMBL/GenBank/DDBJ databases">
        <authorList>
            <person name="Chen Y."/>
            <person name="Shah S."/>
            <person name="Dougan E. K."/>
            <person name="Thang M."/>
            <person name="Chan C."/>
        </authorList>
    </citation>
    <scope>NUCLEOTIDE SEQUENCE [LARGE SCALE GENOMIC DNA]</scope>
</reference>